<dbReference type="SUPFAM" id="SSF55729">
    <property type="entry name" value="Acyl-CoA N-acyltransferases (Nat)"/>
    <property type="match status" value="1"/>
</dbReference>
<keyword evidence="2" id="KW-0808">Transferase</keyword>
<dbReference type="STRING" id="1314751.GCA_001591425_00467"/>
<dbReference type="KEGG" id="bcoh:BC6307_07870"/>
<dbReference type="InterPro" id="IPR016181">
    <property type="entry name" value="Acyl_CoA_acyltransferase"/>
</dbReference>
<dbReference type="EMBL" id="CP018866">
    <property type="protein sequence ID" value="AST91200.1"/>
    <property type="molecule type" value="Genomic_DNA"/>
</dbReference>
<dbReference type="PROSITE" id="PS51186">
    <property type="entry name" value="GNAT"/>
    <property type="match status" value="1"/>
</dbReference>
<gene>
    <name evidence="2" type="ORF">BC6307_07870</name>
</gene>
<dbReference type="InterPro" id="IPR000182">
    <property type="entry name" value="GNAT_dom"/>
</dbReference>
<dbReference type="Gene3D" id="3.40.630.30">
    <property type="match status" value="1"/>
</dbReference>
<dbReference type="Pfam" id="PF00583">
    <property type="entry name" value="Acetyltransf_1"/>
    <property type="match status" value="1"/>
</dbReference>
<protein>
    <submittedName>
        <fullName evidence="2">GNAT family N-acetyltransferase</fullName>
    </submittedName>
</protein>
<evidence type="ECO:0000259" key="1">
    <source>
        <dbReference type="PROSITE" id="PS51186"/>
    </source>
</evidence>
<dbReference type="CDD" id="cd04301">
    <property type="entry name" value="NAT_SF"/>
    <property type="match status" value="1"/>
</dbReference>
<sequence>MKISNLKVSEYEEMKKLFLDVFSNEPWYDKWENEQLDLYLKDLIDNNNSLSLVFHDENNKLIGASLGYVFNWWQGKEYFIKEFFISREVQNQGVGSSFLAQINEVLTAKEIKHIWLATERTVPAFHFYQKNGFSEMEDSAFLLKKV</sequence>
<dbReference type="GO" id="GO:0016747">
    <property type="term" value="F:acyltransferase activity, transferring groups other than amino-acyl groups"/>
    <property type="evidence" value="ECO:0007669"/>
    <property type="project" value="InterPro"/>
</dbReference>
<keyword evidence="3" id="KW-1185">Reference proteome</keyword>
<dbReference type="AlphaFoldDB" id="A0A223KNX0"/>
<organism evidence="2 3">
    <name type="scientific">Sutcliffiella cohnii</name>
    <dbReference type="NCBI Taxonomy" id="33932"/>
    <lineage>
        <taxon>Bacteria</taxon>
        <taxon>Bacillati</taxon>
        <taxon>Bacillota</taxon>
        <taxon>Bacilli</taxon>
        <taxon>Bacillales</taxon>
        <taxon>Bacillaceae</taxon>
        <taxon>Sutcliffiella</taxon>
    </lineage>
</organism>
<dbReference type="RefSeq" id="WP_066411556.1">
    <property type="nucleotide sequence ID" value="NZ_CP018866.1"/>
</dbReference>
<dbReference type="Proteomes" id="UP000215224">
    <property type="component" value="Chromosome"/>
</dbReference>
<proteinExistence type="predicted"/>
<evidence type="ECO:0000313" key="2">
    <source>
        <dbReference type="EMBL" id="AST91200.1"/>
    </source>
</evidence>
<evidence type="ECO:0000313" key="3">
    <source>
        <dbReference type="Proteomes" id="UP000215224"/>
    </source>
</evidence>
<reference evidence="2 3" key="1">
    <citation type="submission" date="2016-12" db="EMBL/GenBank/DDBJ databases">
        <title>The whole genome sequencing and assembly of Bacillus cohnii DSM 6307T strain.</title>
        <authorList>
            <person name="Lee Y.-J."/>
            <person name="Yi H."/>
            <person name="Bahn Y.-S."/>
            <person name="Kim J.F."/>
            <person name="Lee D.-W."/>
        </authorList>
    </citation>
    <scope>NUCLEOTIDE SEQUENCE [LARGE SCALE GENOMIC DNA]</scope>
    <source>
        <strain evidence="2 3">DSM 6307</strain>
    </source>
</reference>
<feature type="domain" description="N-acetyltransferase" evidence="1">
    <location>
        <begin position="1"/>
        <end position="146"/>
    </location>
</feature>
<name>A0A223KNX0_9BACI</name>
<accession>A0A223KNX0</accession>